<dbReference type="Proteomes" id="UP001596074">
    <property type="component" value="Unassembled WGS sequence"/>
</dbReference>
<dbReference type="GO" id="GO:0016491">
    <property type="term" value="F:oxidoreductase activity"/>
    <property type="evidence" value="ECO:0007669"/>
    <property type="project" value="UniProtKB-KW"/>
</dbReference>
<dbReference type="EC" id="1.1.1.-" evidence="3"/>
<keyword evidence="3" id="KW-0560">Oxidoreductase</keyword>
<dbReference type="PANTHER" id="PTHR42820">
    <property type="entry name" value="SHORT-CHAIN DEHYDROGENASE REDUCTASE"/>
    <property type="match status" value="1"/>
</dbReference>
<dbReference type="InterPro" id="IPR002347">
    <property type="entry name" value="SDR_fam"/>
</dbReference>
<sequence length="294" mass="30134">MSGRLDGKVVLINGAGSGLGRESALLFAAEGAAVVVTDLIPERVDRVVDEVTAAGGQAVGAKADVREPQDSVDAVALAVDTYGRLDVLMCSAGVPEEGFGTLAFEEISVEGFTSMLATNLTGVFLAARAAVPVMKRQRRGTILAVSSMAGYVAYPGFPGYAAAKHGVNGLVKGMSLSLGGDGIRVNALCPAHGMSANFAMPPDAEVLGKSYEQMQPWDAAATSIPLKLDRPPTLRDNANAALFLVSDESAYISGVCLPATDGGNLARTSIIFPGDLGGDAGVLPPRLAEEISEA</sequence>
<evidence type="ECO:0000313" key="4">
    <source>
        <dbReference type="Proteomes" id="UP001596074"/>
    </source>
</evidence>
<dbReference type="Gene3D" id="3.40.50.720">
    <property type="entry name" value="NAD(P)-binding Rossmann-like Domain"/>
    <property type="match status" value="1"/>
</dbReference>
<evidence type="ECO:0000313" key="3">
    <source>
        <dbReference type="EMBL" id="MFC5747941.1"/>
    </source>
</evidence>
<dbReference type="EMBL" id="JBHSON010000026">
    <property type="protein sequence ID" value="MFC5747941.1"/>
    <property type="molecule type" value="Genomic_DNA"/>
</dbReference>
<protein>
    <submittedName>
        <fullName evidence="3">SDR family NAD(P)-dependent oxidoreductase</fullName>
        <ecNumber evidence="3">1.1.1.-</ecNumber>
    </submittedName>
</protein>
<dbReference type="PROSITE" id="PS00061">
    <property type="entry name" value="ADH_SHORT"/>
    <property type="match status" value="1"/>
</dbReference>
<dbReference type="PANTHER" id="PTHR42820:SF1">
    <property type="entry name" value="SHORT-CHAIN DEHYDROGENASE_REDUCTASE FAMILY PROTEIN"/>
    <property type="match status" value="1"/>
</dbReference>
<dbReference type="Pfam" id="PF00106">
    <property type="entry name" value="adh_short"/>
    <property type="match status" value="1"/>
</dbReference>
<dbReference type="PRINTS" id="PR00081">
    <property type="entry name" value="GDHRDH"/>
</dbReference>
<proteinExistence type="inferred from homology"/>
<dbReference type="CDD" id="cd05233">
    <property type="entry name" value="SDR_c"/>
    <property type="match status" value="1"/>
</dbReference>
<dbReference type="InterPro" id="IPR020904">
    <property type="entry name" value="Sc_DH/Rdtase_CS"/>
</dbReference>
<accession>A0ABW0ZYE1</accession>
<dbReference type="InterPro" id="IPR036291">
    <property type="entry name" value="NAD(P)-bd_dom_sf"/>
</dbReference>
<gene>
    <name evidence="3" type="ORF">ACFPZN_20115</name>
</gene>
<reference evidence="4" key="1">
    <citation type="journal article" date="2019" name="Int. J. Syst. Evol. Microbiol.">
        <title>The Global Catalogue of Microorganisms (GCM) 10K type strain sequencing project: providing services to taxonomists for standard genome sequencing and annotation.</title>
        <authorList>
            <consortium name="The Broad Institute Genomics Platform"/>
            <consortium name="The Broad Institute Genome Sequencing Center for Infectious Disease"/>
            <person name="Wu L."/>
            <person name="Ma J."/>
        </authorList>
    </citation>
    <scope>NUCLEOTIDE SEQUENCE [LARGE SCALE GENOMIC DNA]</scope>
    <source>
        <strain evidence="4">KCTC 42087</strain>
    </source>
</reference>
<comment type="similarity">
    <text evidence="1 2">Belongs to the short-chain dehydrogenases/reductases (SDR) family.</text>
</comment>
<comment type="caution">
    <text evidence="3">The sequence shown here is derived from an EMBL/GenBank/DDBJ whole genome shotgun (WGS) entry which is preliminary data.</text>
</comment>
<dbReference type="SUPFAM" id="SSF51735">
    <property type="entry name" value="NAD(P)-binding Rossmann-fold domains"/>
    <property type="match status" value="1"/>
</dbReference>
<evidence type="ECO:0000256" key="2">
    <source>
        <dbReference type="RuleBase" id="RU000363"/>
    </source>
</evidence>
<keyword evidence="4" id="KW-1185">Reference proteome</keyword>
<organism evidence="3 4">
    <name type="scientific">Actinomadura rugatobispora</name>
    <dbReference type="NCBI Taxonomy" id="1994"/>
    <lineage>
        <taxon>Bacteria</taxon>
        <taxon>Bacillati</taxon>
        <taxon>Actinomycetota</taxon>
        <taxon>Actinomycetes</taxon>
        <taxon>Streptosporangiales</taxon>
        <taxon>Thermomonosporaceae</taxon>
        <taxon>Actinomadura</taxon>
    </lineage>
</organism>
<name>A0ABW0ZYE1_9ACTN</name>
<dbReference type="RefSeq" id="WP_378283571.1">
    <property type="nucleotide sequence ID" value="NZ_JBHSON010000026.1"/>
</dbReference>
<dbReference type="PRINTS" id="PR00080">
    <property type="entry name" value="SDRFAMILY"/>
</dbReference>
<evidence type="ECO:0000256" key="1">
    <source>
        <dbReference type="ARBA" id="ARBA00006484"/>
    </source>
</evidence>